<evidence type="ECO:0000313" key="6">
    <source>
        <dbReference type="Proteomes" id="UP000708208"/>
    </source>
</evidence>
<evidence type="ECO:0000259" key="4">
    <source>
        <dbReference type="PROSITE" id="PS50002"/>
    </source>
</evidence>
<dbReference type="InterPro" id="IPR001452">
    <property type="entry name" value="SH3_domain"/>
</dbReference>
<sequence>MKDQNIGMSSLKLGKGSMDEFCYVIAKYDYTAQGAQELDLRKNEKYLLLDDSKHWWRVQNARSHSGYVPSNYVKREKCSIFDSIKKKVKKNSSGSKTLPNSPSRTVEAPPVTHISPTHG</sequence>
<dbReference type="GO" id="GO:0005886">
    <property type="term" value="C:plasma membrane"/>
    <property type="evidence" value="ECO:0007669"/>
    <property type="project" value="TreeGrafter"/>
</dbReference>
<feature type="region of interest" description="Disordered" evidence="3">
    <location>
        <begin position="89"/>
        <end position="119"/>
    </location>
</feature>
<dbReference type="AlphaFoldDB" id="A0A8J2JYT2"/>
<accession>A0A8J2JYT2</accession>
<dbReference type="PANTHER" id="PTHR12287">
    <property type="entry name" value="EPIDERMAL GROWTH FACTOR RECEPTOR KINASE SUBSTRATE EPS8-RELATED PROTEIN"/>
    <property type="match status" value="1"/>
</dbReference>
<name>A0A8J2JYT2_9HEXA</name>
<dbReference type="PROSITE" id="PS50002">
    <property type="entry name" value="SH3"/>
    <property type="match status" value="1"/>
</dbReference>
<gene>
    <name evidence="5" type="ORF">AFUS01_LOCUS17811</name>
</gene>
<reference evidence="5" key="1">
    <citation type="submission" date="2021-06" db="EMBL/GenBank/DDBJ databases">
        <authorList>
            <person name="Hodson N. C."/>
            <person name="Mongue J. A."/>
            <person name="Jaron S. K."/>
        </authorList>
    </citation>
    <scope>NUCLEOTIDE SEQUENCE</scope>
</reference>
<dbReference type="InterPro" id="IPR039801">
    <property type="entry name" value="EPS8-like"/>
</dbReference>
<feature type="non-terminal residue" evidence="5">
    <location>
        <position position="1"/>
    </location>
</feature>
<keyword evidence="6" id="KW-1185">Reference proteome</keyword>
<comment type="caution">
    <text evidence="5">The sequence shown here is derived from an EMBL/GenBank/DDBJ whole genome shotgun (WGS) entry which is preliminary data.</text>
</comment>
<protein>
    <recommendedName>
        <fullName evidence="4">SH3 domain-containing protein</fullName>
    </recommendedName>
</protein>
<dbReference type="SMART" id="SM00326">
    <property type="entry name" value="SH3"/>
    <property type="match status" value="1"/>
</dbReference>
<organism evidence="5 6">
    <name type="scientific">Allacma fusca</name>
    <dbReference type="NCBI Taxonomy" id="39272"/>
    <lineage>
        <taxon>Eukaryota</taxon>
        <taxon>Metazoa</taxon>
        <taxon>Ecdysozoa</taxon>
        <taxon>Arthropoda</taxon>
        <taxon>Hexapoda</taxon>
        <taxon>Collembola</taxon>
        <taxon>Symphypleona</taxon>
        <taxon>Sminthuridae</taxon>
        <taxon>Allacma</taxon>
    </lineage>
</organism>
<proteinExistence type="predicted"/>
<evidence type="ECO:0000313" key="5">
    <source>
        <dbReference type="EMBL" id="CAG7729072.1"/>
    </source>
</evidence>
<dbReference type="PANTHER" id="PTHR12287:SF23">
    <property type="entry name" value="AROUSER, ISOFORM A-RELATED"/>
    <property type="match status" value="1"/>
</dbReference>
<dbReference type="Proteomes" id="UP000708208">
    <property type="component" value="Unassembled WGS sequence"/>
</dbReference>
<dbReference type="EMBL" id="CAJVCH010172865">
    <property type="protein sequence ID" value="CAG7729072.1"/>
    <property type="molecule type" value="Genomic_DNA"/>
</dbReference>
<dbReference type="Pfam" id="PF00018">
    <property type="entry name" value="SH3_1"/>
    <property type="match status" value="1"/>
</dbReference>
<feature type="domain" description="SH3" evidence="4">
    <location>
        <begin position="19"/>
        <end position="78"/>
    </location>
</feature>
<dbReference type="GO" id="GO:0035023">
    <property type="term" value="P:regulation of Rho protein signal transduction"/>
    <property type="evidence" value="ECO:0007669"/>
    <property type="project" value="TreeGrafter"/>
</dbReference>
<evidence type="ECO:0000256" key="3">
    <source>
        <dbReference type="SAM" id="MobiDB-lite"/>
    </source>
</evidence>
<dbReference type="FunFam" id="2.30.30.40:FF:000061">
    <property type="entry name" value="Cytoplasmic protein"/>
    <property type="match status" value="1"/>
</dbReference>
<dbReference type="GO" id="GO:0003779">
    <property type="term" value="F:actin binding"/>
    <property type="evidence" value="ECO:0007669"/>
    <property type="project" value="TreeGrafter"/>
</dbReference>
<evidence type="ECO:0000256" key="2">
    <source>
        <dbReference type="PROSITE-ProRule" id="PRU00192"/>
    </source>
</evidence>
<keyword evidence="1 2" id="KW-0728">SH3 domain</keyword>
<dbReference type="CDD" id="cd11765">
    <property type="entry name" value="SH3_Nck_1"/>
    <property type="match status" value="1"/>
</dbReference>
<dbReference type="GO" id="GO:0007266">
    <property type="term" value="P:Rho protein signal transduction"/>
    <property type="evidence" value="ECO:0007669"/>
    <property type="project" value="TreeGrafter"/>
</dbReference>
<dbReference type="OrthoDB" id="26539at2759"/>
<evidence type="ECO:0000256" key="1">
    <source>
        <dbReference type="ARBA" id="ARBA00022443"/>
    </source>
</evidence>